<dbReference type="EMBL" id="CAJNOK010021925">
    <property type="protein sequence ID" value="CAF1339922.1"/>
    <property type="molecule type" value="Genomic_DNA"/>
</dbReference>
<evidence type="ECO:0000313" key="3">
    <source>
        <dbReference type="EMBL" id="CAF1339922.1"/>
    </source>
</evidence>
<proteinExistence type="predicted"/>
<comment type="caution">
    <text evidence="4">The sequence shown here is derived from an EMBL/GenBank/DDBJ whole genome shotgun (WGS) entry which is preliminary data.</text>
</comment>
<gene>
    <name evidence="3" type="ORF">OVA965_LOCUS30295</name>
    <name evidence="4" type="ORF">TMI583_LOCUS31094</name>
</gene>
<dbReference type="Proteomes" id="UP000682733">
    <property type="component" value="Unassembled WGS sequence"/>
</dbReference>
<feature type="chain" id="PRO_5036434705" evidence="2">
    <location>
        <begin position="19"/>
        <end position="451"/>
    </location>
</feature>
<name>A0A8S2R8P4_9BILA</name>
<feature type="region of interest" description="Disordered" evidence="1">
    <location>
        <begin position="17"/>
        <end position="106"/>
    </location>
</feature>
<evidence type="ECO:0000256" key="1">
    <source>
        <dbReference type="SAM" id="MobiDB-lite"/>
    </source>
</evidence>
<protein>
    <submittedName>
        <fullName evidence="4">Uncharacterized protein</fullName>
    </submittedName>
</protein>
<reference evidence="4" key="1">
    <citation type="submission" date="2021-02" db="EMBL/GenBank/DDBJ databases">
        <authorList>
            <person name="Nowell W R."/>
        </authorList>
    </citation>
    <scope>NUCLEOTIDE SEQUENCE</scope>
</reference>
<dbReference type="Proteomes" id="UP000677228">
    <property type="component" value="Unassembled WGS sequence"/>
</dbReference>
<evidence type="ECO:0000313" key="5">
    <source>
        <dbReference type="Proteomes" id="UP000682733"/>
    </source>
</evidence>
<organism evidence="4 5">
    <name type="scientific">Didymodactylos carnosus</name>
    <dbReference type="NCBI Taxonomy" id="1234261"/>
    <lineage>
        <taxon>Eukaryota</taxon>
        <taxon>Metazoa</taxon>
        <taxon>Spiralia</taxon>
        <taxon>Gnathifera</taxon>
        <taxon>Rotifera</taxon>
        <taxon>Eurotatoria</taxon>
        <taxon>Bdelloidea</taxon>
        <taxon>Philodinida</taxon>
        <taxon>Philodinidae</taxon>
        <taxon>Didymodactylos</taxon>
    </lineage>
</organism>
<sequence>MEVVLLLYLLVLMPHTSQQSGTTTITASTTRSGITTSRQPTTASTSTARAPTSRSSTTTTTKVTSTTRSIPTTTKSTTTASTPSSAPMTITTTTTTTDSTTTTSTTSQAYTPVATTVTYADCTINGSNLVTFDDVSNCTECLIPNGYMNLKWTNVGVVDPSKESSNYLTSGYETALTSRSYTTFNDDGSPMTISASDSNQPFTLGSFIAASAWYDNNILTITSSRSGMAMYTATYSLLVNTAMVIQLNWSNLDSVTFSTLNWQFAMDNLCLGISNISGYVSPDSSTVPQTNVNDTIYWASGPQTDLDPLNLTGWSVCYQDTYDVDLYLTLNTALLQCYKNKLMMSCRPISSSLLTLAAMGLRSDVLYDCGTNESCTHVAHGVGWYFSSSFSWGFVDGTDSVYRGQCDTTSYNSDLRLCWHTGNWGVGGYRCGATTGLNINNGWERLIWHAD</sequence>
<accession>A0A8S2R8P4</accession>
<feature type="signal peptide" evidence="2">
    <location>
        <begin position="1"/>
        <end position="18"/>
    </location>
</feature>
<keyword evidence="2" id="KW-0732">Signal</keyword>
<dbReference type="EMBL" id="CAJOBA010043551">
    <property type="protein sequence ID" value="CAF4151213.1"/>
    <property type="molecule type" value="Genomic_DNA"/>
</dbReference>
<evidence type="ECO:0000256" key="2">
    <source>
        <dbReference type="SAM" id="SignalP"/>
    </source>
</evidence>
<dbReference type="AlphaFoldDB" id="A0A8S2R8P4"/>
<evidence type="ECO:0000313" key="4">
    <source>
        <dbReference type="EMBL" id="CAF4151213.1"/>
    </source>
</evidence>